<dbReference type="RefSeq" id="WP_093884283.1">
    <property type="nucleotide sequence ID" value="NZ_FOBS01000025.1"/>
</dbReference>
<dbReference type="GO" id="GO:0008237">
    <property type="term" value="F:metallopeptidase activity"/>
    <property type="evidence" value="ECO:0007669"/>
    <property type="project" value="InterPro"/>
</dbReference>
<dbReference type="AlphaFoldDB" id="A0A1H7ZPX5"/>
<feature type="signal peptide" evidence="1">
    <location>
        <begin position="1"/>
        <end position="28"/>
    </location>
</feature>
<evidence type="ECO:0000313" key="2">
    <source>
        <dbReference type="EMBL" id="SEM59608.1"/>
    </source>
</evidence>
<keyword evidence="3" id="KW-1185">Reference proteome</keyword>
<protein>
    <recommendedName>
        <fullName evidence="4">Metallo-peptidase family M12B Reprolysin-like</fullName>
    </recommendedName>
</protein>
<feature type="chain" id="PRO_5011588060" description="Metallo-peptidase family M12B Reprolysin-like" evidence="1">
    <location>
        <begin position="29"/>
        <end position="407"/>
    </location>
</feature>
<organism evidence="2 3">
    <name type="scientific">Syntrophus gentianae</name>
    <dbReference type="NCBI Taxonomy" id="43775"/>
    <lineage>
        <taxon>Bacteria</taxon>
        <taxon>Pseudomonadati</taxon>
        <taxon>Thermodesulfobacteriota</taxon>
        <taxon>Syntrophia</taxon>
        <taxon>Syntrophales</taxon>
        <taxon>Syntrophaceae</taxon>
        <taxon>Syntrophus</taxon>
    </lineage>
</organism>
<keyword evidence="1" id="KW-0732">Signal</keyword>
<gene>
    <name evidence="2" type="ORF">SAMN04489760_12519</name>
</gene>
<evidence type="ECO:0000256" key="1">
    <source>
        <dbReference type="SAM" id="SignalP"/>
    </source>
</evidence>
<dbReference type="Gene3D" id="3.40.390.10">
    <property type="entry name" value="Collagenase (Catalytic Domain)"/>
    <property type="match status" value="1"/>
</dbReference>
<accession>A0A1H7ZPX5</accession>
<dbReference type="OrthoDB" id="262245at2"/>
<evidence type="ECO:0008006" key="4">
    <source>
        <dbReference type="Google" id="ProtNLM"/>
    </source>
</evidence>
<proteinExistence type="predicted"/>
<dbReference type="STRING" id="43775.SAMN04489760_12519"/>
<name>A0A1H7ZPX5_9BACT</name>
<sequence length="407" mass="44142">MLSYRKKVIILFSLLCLCFFVVASPVSAATAAPGMLVMKLAKQDLSVASLDSRTAVSGEVVYRMTPKEKTMVFDLTSFSLVGSSVKTKQGDSGPLSLVLKPSSAKSAYNPRTRTIKSQFLLEVHYPLIDKVKGYIEPKEGQREKDDYRSYTETFAGSLICKLSETPKIGRSAIKMKEGAALSLKMEPREKVLGEVAAITGEFKVIDVIVWPKFYIKKTINIQPVFVRYTPAEGCFGGTTTATTGGSFPTLRDKAIEIWNRCCIGLNFLTPVYINNDDYRILSSAEEAGIKAAYDEPNAIEVYFVEIGDPVGIHGGGVCYSSGTANAKVITYDANLPINLYNLAHELGHALGLMHPPGNSSSGSLMEPSGFCADNPSLMSPLNCDNASNPLLVTPATIKLCTRNTNMP</sequence>
<reference evidence="2 3" key="1">
    <citation type="submission" date="2016-10" db="EMBL/GenBank/DDBJ databases">
        <authorList>
            <person name="de Groot N.N."/>
        </authorList>
    </citation>
    <scope>NUCLEOTIDE SEQUENCE [LARGE SCALE GENOMIC DNA]</scope>
    <source>
        <strain evidence="2 3">DSM 8423</strain>
    </source>
</reference>
<dbReference type="SUPFAM" id="SSF55486">
    <property type="entry name" value="Metalloproteases ('zincins'), catalytic domain"/>
    <property type="match status" value="1"/>
</dbReference>
<dbReference type="EMBL" id="FOBS01000025">
    <property type="protein sequence ID" value="SEM59608.1"/>
    <property type="molecule type" value="Genomic_DNA"/>
</dbReference>
<dbReference type="InterPro" id="IPR024079">
    <property type="entry name" value="MetalloPept_cat_dom_sf"/>
</dbReference>
<dbReference type="Proteomes" id="UP000198744">
    <property type="component" value="Unassembled WGS sequence"/>
</dbReference>
<evidence type="ECO:0000313" key="3">
    <source>
        <dbReference type="Proteomes" id="UP000198744"/>
    </source>
</evidence>